<proteinExistence type="predicted"/>
<evidence type="ECO:0000313" key="1">
    <source>
        <dbReference type="Ensembl" id="ENSPCOP00000017763.1"/>
    </source>
</evidence>
<dbReference type="Proteomes" id="UP000233160">
    <property type="component" value="Unassembled WGS sequence"/>
</dbReference>
<reference evidence="1" key="2">
    <citation type="submission" date="2025-09" db="UniProtKB">
        <authorList>
            <consortium name="Ensembl"/>
        </authorList>
    </citation>
    <scope>IDENTIFICATION</scope>
</reference>
<dbReference type="GeneTree" id="ENSGT00990000204159"/>
<dbReference type="OMA" id="APFRVAW"/>
<name>A0A2K6FUV7_PROCO</name>
<protein>
    <submittedName>
        <fullName evidence="1">Uncharacterized protein</fullName>
    </submittedName>
</protein>
<keyword evidence="2" id="KW-1185">Reference proteome</keyword>
<dbReference type="Ensembl" id="ENSPCOT00000028402.1">
    <property type="protein sequence ID" value="ENSPCOP00000017763.1"/>
    <property type="gene ID" value="ENSPCOG00000020718.1"/>
</dbReference>
<sequence length="50" mass="5370">MGSVQVVSPQQQPETHELGICFRYSGMGMALLNVQLNCFVANGSGPFRVA</sequence>
<dbReference type="AlphaFoldDB" id="A0A2K6FUV7"/>
<evidence type="ECO:0000313" key="2">
    <source>
        <dbReference type="Proteomes" id="UP000233160"/>
    </source>
</evidence>
<accession>A0A2K6FUV7</accession>
<organism evidence="1 2">
    <name type="scientific">Propithecus coquereli</name>
    <name type="common">Coquerel's sifaka</name>
    <name type="synonym">Propithecus verreauxi coquereli</name>
    <dbReference type="NCBI Taxonomy" id="379532"/>
    <lineage>
        <taxon>Eukaryota</taxon>
        <taxon>Metazoa</taxon>
        <taxon>Chordata</taxon>
        <taxon>Craniata</taxon>
        <taxon>Vertebrata</taxon>
        <taxon>Euteleostomi</taxon>
        <taxon>Mammalia</taxon>
        <taxon>Eutheria</taxon>
        <taxon>Euarchontoglires</taxon>
        <taxon>Primates</taxon>
        <taxon>Strepsirrhini</taxon>
        <taxon>Lemuriformes</taxon>
        <taxon>Indriidae</taxon>
        <taxon>Propithecus</taxon>
    </lineage>
</organism>
<reference evidence="1" key="1">
    <citation type="submission" date="2025-08" db="UniProtKB">
        <authorList>
            <consortium name="Ensembl"/>
        </authorList>
    </citation>
    <scope>IDENTIFICATION</scope>
</reference>